<dbReference type="AlphaFoldDB" id="A0A6P8QSB4"/>
<dbReference type="PROSITE" id="PS50805">
    <property type="entry name" value="KRAB"/>
    <property type="match status" value="1"/>
</dbReference>
<evidence type="ECO:0000313" key="4">
    <source>
        <dbReference type="Proteomes" id="UP000515159"/>
    </source>
</evidence>
<feature type="domain" description="KRAB-related" evidence="3">
    <location>
        <begin position="18"/>
        <end position="82"/>
    </location>
</feature>
<feature type="compositionally biased region" description="Polar residues" evidence="1">
    <location>
        <begin position="127"/>
        <end position="144"/>
    </location>
</feature>
<feature type="compositionally biased region" description="Basic and acidic residues" evidence="1">
    <location>
        <begin position="180"/>
        <end position="194"/>
    </location>
</feature>
<dbReference type="InParanoid" id="A0A6P8QSB4"/>
<dbReference type="CDD" id="cd07765">
    <property type="entry name" value="KRAB_A-box"/>
    <property type="match status" value="1"/>
</dbReference>
<feature type="region of interest" description="Disordered" evidence="1">
    <location>
        <begin position="118"/>
        <end position="196"/>
    </location>
</feature>
<dbReference type="SMART" id="SM00349">
    <property type="entry name" value="KRAB"/>
    <property type="match status" value="1"/>
</dbReference>
<dbReference type="PANTHER" id="PTHR23232:SF157">
    <property type="entry name" value="ZINC FINGER PROTEIN 525"/>
    <property type="match status" value="1"/>
</dbReference>
<feature type="compositionally biased region" description="Low complexity" evidence="1">
    <location>
        <begin position="236"/>
        <end position="252"/>
    </location>
</feature>
<accession>A0A6P8QSB4</accession>
<dbReference type="OrthoDB" id="9892686at2759"/>
<evidence type="ECO:0000313" key="5">
    <source>
        <dbReference type="RefSeq" id="XP_033789466.1"/>
    </source>
</evidence>
<protein>
    <submittedName>
        <fullName evidence="5">Zinc finger protein 82 homolog isoform X1</fullName>
    </submittedName>
</protein>
<dbReference type="PROSITE" id="PS50806">
    <property type="entry name" value="KRAB_RELATED"/>
    <property type="match status" value="1"/>
</dbReference>
<dbReference type="InterPro" id="IPR050169">
    <property type="entry name" value="Krueppel_C2H2_ZnF"/>
</dbReference>
<organism evidence="4 5">
    <name type="scientific">Geotrypetes seraphini</name>
    <name type="common">Gaboon caecilian</name>
    <name type="synonym">Caecilia seraphini</name>
    <dbReference type="NCBI Taxonomy" id="260995"/>
    <lineage>
        <taxon>Eukaryota</taxon>
        <taxon>Metazoa</taxon>
        <taxon>Chordata</taxon>
        <taxon>Craniata</taxon>
        <taxon>Vertebrata</taxon>
        <taxon>Euteleostomi</taxon>
        <taxon>Amphibia</taxon>
        <taxon>Gymnophiona</taxon>
        <taxon>Geotrypetes</taxon>
    </lineage>
</organism>
<dbReference type="PANTHER" id="PTHR23232">
    <property type="entry name" value="KRAB DOMAIN C2H2 ZINC FINGER"/>
    <property type="match status" value="1"/>
</dbReference>
<evidence type="ECO:0000256" key="1">
    <source>
        <dbReference type="SAM" id="MobiDB-lite"/>
    </source>
</evidence>
<dbReference type="KEGG" id="gsh:117355271"/>
<name>A0A6P8QSB4_GEOSA</name>
<dbReference type="Proteomes" id="UP000515159">
    <property type="component" value="Chromosome 2"/>
</dbReference>
<dbReference type="FunCoup" id="A0A6P8QSB4">
    <property type="interactions" value="16"/>
</dbReference>
<proteinExistence type="predicted"/>
<feature type="domain" description="KRAB" evidence="2">
    <location>
        <begin position="21"/>
        <end position="92"/>
    </location>
</feature>
<feature type="compositionally biased region" description="Basic residues" evidence="1">
    <location>
        <begin position="265"/>
        <end position="274"/>
    </location>
</feature>
<gene>
    <name evidence="5" type="primary">LOC117355271</name>
</gene>
<keyword evidence="4" id="KW-1185">Reference proteome</keyword>
<dbReference type="Pfam" id="PF01352">
    <property type="entry name" value="KRAB"/>
    <property type="match status" value="1"/>
</dbReference>
<reference evidence="5" key="1">
    <citation type="submission" date="2025-08" db="UniProtKB">
        <authorList>
            <consortium name="RefSeq"/>
        </authorList>
    </citation>
    <scope>IDENTIFICATION</scope>
</reference>
<evidence type="ECO:0000259" key="3">
    <source>
        <dbReference type="PROSITE" id="PS50806"/>
    </source>
</evidence>
<dbReference type="InterPro" id="IPR003655">
    <property type="entry name" value="aKRAB"/>
</dbReference>
<dbReference type="GO" id="GO:0006355">
    <property type="term" value="P:regulation of DNA-templated transcription"/>
    <property type="evidence" value="ECO:0007669"/>
    <property type="project" value="InterPro"/>
</dbReference>
<dbReference type="InterPro" id="IPR036051">
    <property type="entry name" value="KRAB_dom_sf"/>
</dbReference>
<evidence type="ECO:0000259" key="2">
    <source>
        <dbReference type="PROSITE" id="PS50805"/>
    </source>
</evidence>
<dbReference type="InterPro" id="IPR001909">
    <property type="entry name" value="KRAB"/>
</dbReference>
<dbReference type="GeneID" id="117355271"/>
<sequence length="274" mass="31364">MQSVALRPLCDVIGMWPEMQVKFEDVAVSFSQEEWEYLDEGQKELYREVMKENYETLISLGSVRISPDLLSWIKQDGETHIQDPQESGEREVRHSYTADTEAMQETKREENQEKWLLEIEPIPRQPGNVSENISQRNESQNTRNYKQESEKKPRDPARDSLDAVTEGEKSDGELTNIPELQRHPREEKPLRSKNSDQMAFQLHQGKRKGKKSILQDTTGKSHGYTYSGLPVSPHMSSGASLLSFSSPSSGPPQVFLSMPTLCQSKRGHRKQTCR</sequence>
<feature type="compositionally biased region" description="Basic and acidic residues" evidence="1">
    <location>
        <begin position="145"/>
        <end position="172"/>
    </location>
</feature>
<dbReference type="Gene3D" id="6.10.140.140">
    <property type="match status" value="1"/>
</dbReference>
<dbReference type="RefSeq" id="XP_033789466.1">
    <property type="nucleotide sequence ID" value="XM_033933575.1"/>
</dbReference>
<dbReference type="SUPFAM" id="SSF109640">
    <property type="entry name" value="KRAB domain (Kruppel-associated box)"/>
    <property type="match status" value="1"/>
</dbReference>
<feature type="region of interest" description="Disordered" evidence="1">
    <location>
        <begin position="231"/>
        <end position="274"/>
    </location>
</feature>